<protein>
    <submittedName>
        <fullName evidence="2">Uncharacterized protein</fullName>
    </submittedName>
</protein>
<gene>
    <name evidence="2" type="ORF">B0J12DRAFT_669149</name>
</gene>
<organism evidence="2 3">
    <name type="scientific">Macrophomina phaseolina</name>
    <dbReference type="NCBI Taxonomy" id="35725"/>
    <lineage>
        <taxon>Eukaryota</taxon>
        <taxon>Fungi</taxon>
        <taxon>Dikarya</taxon>
        <taxon>Ascomycota</taxon>
        <taxon>Pezizomycotina</taxon>
        <taxon>Dothideomycetes</taxon>
        <taxon>Dothideomycetes incertae sedis</taxon>
        <taxon>Botryosphaeriales</taxon>
        <taxon>Botryosphaeriaceae</taxon>
        <taxon>Macrophomina</taxon>
    </lineage>
</organism>
<keyword evidence="3" id="KW-1185">Reference proteome</keyword>
<feature type="region of interest" description="Disordered" evidence="1">
    <location>
        <begin position="174"/>
        <end position="194"/>
    </location>
</feature>
<evidence type="ECO:0000256" key="1">
    <source>
        <dbReference type="SAM" id="MobiDB-lite"/>
    </source>
</evidence>
<accession>A0ABQ8G620</accession>
<reference evidence="2 3" key="1">
    <citation type="journal article" date="2021" name="Nat. Commun.">
        <title>Genetic determinants of endophytism in the Arabidopsis root mycobiome.</title>
        <authorList>
            <person name="Mesny F."/>
            <person name="Miyauchi S."/>
            <person name="Thiergart T."/>
            <person name="Pickel B."/>
            <person name="Atanasova L."/>
            <person name="Karlsson M."/>
            <person name="Huettel B."/>
            <person name="Barry K.W."/>
            <person name="Haridas S."/>
            <person name="Chen C."/>
            <person name="Bauer D."/>
            <person name="Andreopoulos W."/>
            <person name="Pangilinan J."/>
            <person name="LaButti K."/>
            <person name="Riley R."/>
            <person name="Lipzen A."/>
            <person name="Clum A."/>
            <person name="Drula E."/>
            <person name="Henrissat B."/>
            <person name="Kohler A."/>
            <person name="Grigoriev I.V."/>
            <person name="Martin F.M."/>
            <person name="Hacquard S."/>
        </authorList>
    </citation>
    <scope>NUCLEOTIDE SEQUENCE [LARGE SCALE GENOMIC DNA]</scope>
    <source>
        <strain evidence="2 3">MPI-SDFR-AT-0080</strain>
    </source>
</reference>
<proteinExistence type="predicted"/>
<evidence type="ECO:0000313" key="2">
    <source>
        <dbReference type="EMBL" id="KAH7045921.1"/>
    </source>
</evidence>
<evidence type="ECO:0000313" key="3">
    <source>
        <dbReference type="Proteomes" id="UP000774617"/>
    </source>
</evidence>
<comment type="caution">
    <text evidence="2">The sequence shown here is derived from an EMBL/GenBank/DDBJ whole genome shotgun (WGS) entry which is preliminary data.</text>
</comment>
<name>A0ABQ8G620_9PEZI</name>
<feature type="region of interest" description="Disordered" evidence="1">
    <location>
        <begin position="1"/>
        <end position="23"/>
    </location>
</feature>
<dbReference type="EMBL" id="JAGTJR010000018">
    <property type="protein sequence ID" value="KAH7045921.1"/>
    <property type="molecule type" value="Genomic_DNA"/>
</dbReference>
<dbReference type="Proteomes" id="UP000774617">
    <property type="component" value="Unassembled WGS sequence"/>
</dbReference>
<sequence>MRVQGRTEPVEMMGGERYSSYGDEEEWRAVELDGEEEEEADDDEEIVTDGLTVTGSQCLPSYEESQGSVKAASCMTEAQGDSATEHPSSVCQFFDAPEEATTGTIRHTARQGRDEFSNIDLSLSEQDDTTGEYEEITFEESHRARVAQAGIGPHTRGRIAVSQPIGIRRFLSRRTSTREPTFPERPISPSSLGVAIVSERVNQLPRSNHHKPGA</sequence>